<evidence type="ECO:0000313" key="1">
    <source>
        <dbReference type="EMBL" id="CAB4158030.1"/>
    </source>
</evidence>
<gene>
    <name evidence="1" type="ORF">UFOVP694_98</name>
</gene>
<dbReference type="EMBL" id="LR796651">
    <property type="protein sequence ID" value="CAB4158030.1"/>
    <property type="molecule type" value="Genomic_DNA"/>
</dbReference>
<reference evidence="1" key="1">
    <citation type="submission" date="2020-04" db="EMBL/GenBank/DDBJ databases">
        <authorList>
            <person name="Chiriac C."/>
            <person name="Salcher M."/>
            <person name="Ghai R."/>
            <person name="Kavagutti S V."/>
        </authorList>
    </citation>
    <scope>NUCLEOTIDE SEQUENCE</scope>
</reference>
<protein>
    <submittedName>
        <fullName evidence="1">Uncharacterized protein</fullName>
    </submittedName>
</protein>
<proteinExistence type="predicted"/>
<sequence length="49" mass="5578">MDINTLREYLNIHLISLEQDLEANPESTNVVDIEGQIYAIKHVIGVINE</sequence>
<name>A0A6J5NE88_9CAUD</name>
<organism evidence="1">
    <name type="scientific">uncultured Caudovirales phage</name>
    <dbReference type="NCBI Taxonomy" id="2100421"/>
    <lineage>
        <taxon>Viruses</taxon>
        <taxon>Duplodnaviria</taxon>
        <taxon>Heunggongvirae</taxon>
        <taxon>Uroviricota</taxon>
        <taxon>Caudoviricetes</taxon>
        <taxon>Peduoviridae</taxon>
        <taxon>Maltschvirus</taxon>
        <taxon>Maltschvirus maltsch</taxon>
    </lineage>
</organism>
<accession>A0A6J5NE88</accession>